<dbReference type="PANTHER" id="PTHR44943">
    <property type="entry name" value="CELLULOSE SYNTHASE OPERON PROTEIN C"/>
    <property type="match status" value="1"/>
</dbReference>
<accession>A0A1R2BXJ9</accession>
<dbReference type="InterPro" id="IPR051685">
    <property type="entry name" value="Ycf3/AcsC/BcsC/TPR_MFPF"/>
</dbReference>
<dbReference type="InterPro" id="IPR011990">
    <property type="entry name" value="TPR-like_helical_dom_sf"/>
</dbReference>
<dbReference type="OrthoDB" id="418911at2759"/>
<dbReference type="SMART" id="SM00028">
    <property type="entry name" value="TPR"/>
    <property type="match status" value="5"/>
</dbReference>
<reference evidence="3 4" key="1">
    <citation type="submission" date="2016-11" db="EMBL/GenBank/DDBJ databases">
        <title>The macronuclear genome of Stentor coeruleus: a giant cell with tiny introns.</title>
        <authorList>
            <person name="Slabodnick M."/>
            <person name="Ruby J.G."/>
            <person name="Reiff S.B."/>
            <person name="Swart E.C."/>
            <person name="Gosai S."/>
            <person name="Prabakaran S."/>
            <person name="Witkowska E."/>
            <person name="Larue G.E."/>
            <person name="Fisher S."/>
            <person name="Freeman R.M."/>
            <person name="Gunawardena J."/>
            <person name="Chu W."/>
            <person name="Stover N.A."/>
            <person name="Gregory B.D."/>
            <person name="Nowacki M."/>
            <person name="Derisi J."/>
            <person name="Roy S.W."/>
            <person name="Marshall W.F."/>
            <person name="Sood P."/>
        </authorList>
    </citation>
    <scope>NUCLEOTIDE SEQUENCE [LARGE SCALE GENOMIC DNA]</scope>
    <source>
        <strain evidence="3">WM001</strain>
    </source>
</reference>
<organism evidence="3 4">
    <name type="scientific">Stentor coeruleus</name>
    <dbReference type="NCBI Taxonomy" id="5963"/>
    <lineage>
        <taxon>Eukaryota</taxon>
        <taxon>Sar</taxon>
        <taxon>Alveolata</taxon>
        <taxon>Ciliophora</taxon>
        <taxon>Postciliodesmatophora</taxon>
        <taxon>Heterotrichea</taxon>
        <taxon>Heterotrichida</taxon>
        <taxon>Stentoridae</taxon>
        <taxon>Stentor</taxon>
    </lineage>
</organism>
<protein>
    <submittedName>
        <fullName evidence="3">Uncharacterized protein</fullName>
    </submittedName>
</protein>
<keyword evidence="1" id="KW-0677">Repeat</keyword>
<comment type="caution">
    <text evidence="3">The sequence shown here is derived from an EMBL/GenBank/DDBJ whole genome shotgun (WGS) entry which is preliminary data.</text>
</comment>
<dbReference type="EMBL" id="MPUH01000379">
    <property type="protein sequence ID" value="OMJ81486.1"/>
    <property type="molecule type" value="Genomic_DNA"/>
</dbReference>
<gene>
    <name evidence="3" type="ORF">SteCoe_18054</name>
</gene>
<evidence type="ECO:0000313" key="4">
    <source>
        <dbReference type="Proteomes" id="UP000187209"/>
    </source>
</evidence>
<name>A0A1R2BXJ9_9CILI</name>
<dbReference type="AlphaFoldDB" id="A0A1R2BXJ9"/>
<dbReference type="SUPFAM" id="SSF48452">
    <property type="entry name" value="TPR-like"/>
    <property type="match status" value="2"/>
</dbReference>
<dbReference type="InterPro" id="IPR019734">
    <property type="entry name" value="TPR_rpt"/>
</dbReference>
<evidence type="ECO:0000313" key="3">
    <source>
        <dbReference type="EMBL" id="OMJ81486.1"/>
    </source>
</evidence>
<dbReference type="Gene3D" id="1.25.40.10">
    <property type="entry name" value="Tetratricopeptide repeat domain"/>
    <property type="match status" value="2"/>
</dbReference>
<proteinExistence type="predicted"/>
<evidence type="ECO:0000256" key="2">
    <source>
        <dbReference type="ARBA" id="ARBA00022803"/>
    </source>
</evidence>
<keyword evidence="2" id="KW-0802">TPR repeat</keyword>
<evidence type="ECO:0000256" key="1">
    <source>
        <dbReference type="ARBA" id="ARBA00022737"/>
    </source>
</evidence>
<dbReference type="PANTHER" id="PTHR44943:SF4">
    <property type="entry name" value="TPR REPEAT-CONTAINING PROTEIN MJ0798"/>
    <property type="match status" value="1"/>
</dbReference>
<keyword evidence="4" id="KW-1185">Reference proteome</keyword>
<dbReference type="Proteomes" id="UP000187209">
    <property type="component" value="Unassembled WGS sequence"/>
</dbReference>
<sequence length="454" mass="52598">MSKRYYTIYDLIIALSDDLNLIKEDLVANTSYYEEQYKSSNNLESLLALAACVLLEGDYNKAHQILDTAAKQISQSKSFFLWYIIGIKYQKTCKYKNAIEAYKLARQQEDSSRTVKYFLHIKTLDCLVSIREYQQAIEYFTDTSSEIPQDRLPKLICKIGFCYEQLNLTTKAIECYNQVGAINCEISLICDIWGKILQGNYESLLDKIETLNAQYEENTQSSFECKYLKSQYYIACGHYDEAFKILQVLISSYGNQEYYLSSLGYLWMKCKNFSDAFLAYLKAASFNQHIPEIWYNLAVIYSKVGQCESESAFNRAKNLDPTNVLPMNLEVDSELVVVRMDWSMFGQVKKPVAMKKKAEKRVNKIKPEKIEITQPEIIIPTPIKSFQQPIGPLPFIQSPIFYKNQNIFTLQKCLSYFEQYNKNNVVKEAQSPTDTLAAEILTKMNLPCKRNRRT</sequence>